<dbReference type="EMBL" id="JAAGRR010000044">
    <property type="protein sequence ID" value="NDY42264.1"/>
    <property type="molecule type" value="Genomic_DNA"/>
</dbReference>
<dbReference type="GO" id="GO:0003774">
    <property type="term" value="F:cytoskeletal motor activity"/>
    <property type="evidence" value="ECO:0007669"/>
    <property type="project" value="InterPro"/>
</dbReference>
<dbReference type="PRINTS" id="PR01008">
    <property type="entry name" value="FLGLRINGFLGH"/>
</dbReference>
<dbReference type="Pfam" id="PF02107">
    <property type="entry name" value="FlgH"/>
    <property type="match status" value="1"/>
</dbReference>
<dbReference type="PANTHER" id="PTHR34933">
    <property type="entry name" value="FLAGELLAR L-RING PROTEIN"/>
    <property type="match status" value="1"/>
</dbReference>
<organism evidence="9 10">
    <name type="scientific">Dissulfurirhabdus thermomarina</name>
    <dbReference type="NCBI Taxonomy" id="1765737"/>
    <lineage>
        <taxon>Bacteria</taxon>
        <taxon>Deltaproteobacteria</taxon>
        <taxon>Dissulfurirhabdaceae</taxon>
        <taxon>Dissulfurirhabdus</taxon>
    </lineage>
</organism>
<name>A0A6N9TR83_DISTH</name>
<evidence type="ECO:0000256" key="4">
    <source>
        <dbReference type="ARBA" id="ARBA00023136"/>
    </source>
</evidence>
<dbReference type="HAMAP" id="MF_00415">
    <property type="entry name" value="FlgH"/>
    <property type="match status" value="1"/>
</dbReference>
<comment type="function">
    <text evidence="1 7">Assembles around the rod to form the L-ring and probably protects the motor/basal body from shearing forces during rotation.</text>
</comment>
<keyword evidence="9" id="KW-0966">Cell projection</keyword>
<gene>
    <name evidence="7" type="primary">flgH</name>
    <name evidence="9" type="ORF">G3N55_05330</name>
</gene>
<dbReference type="Proteomes" id="UP000469346">
    <property type="component" value="Unassembled WGS sequence"/>
</dbReference>
<dbReference type="GO" id="GO:0009279">
    <property type="term" value="C:cell outer membrane"/>
    <property type="evidence" value="ECO:0007669"/>
    <property type="project" value="UniProtKB-SubCell"/>
</dbReference>
<evidence type="ECO:0000256" key="1">
    <source>
        <dbReference type="ARBA" id="ARBA00002591"/>
    </source>
</evidence>
<keyword evidence="5 7" id="KW-0975">Bacterial flagellum</keyword>
<keyword evidence="7" id="KW-0449">Lipoprotein</keyword>
<evidence type="ECO:0000256" key="8">
    <source>
        <dbReference type="SAM" id="SignalP"/>
    </source>
</evidence>
<dbReference type="PROSITE" id="PS51257">
    <property type="entry name" value="PROKAR_LIPOPROTEIN"/>
    <property type="match status" value="1"/>
</dbReference>
<evidence type="ECO:0000256" key="7">
    <source>
        <dbReference type="HAMAP-Rule" id="MF_00415"/>
    </source>
</evidence>
<keyword evidence="9" id="KW-0969">Cilium</keyword>
<dbReference type="GO" id="GO:0009427">
    <property type="term" value="C:bacterial-type flagellum basal body, distal rod, L ring"/>
    <property type="evidence" value="ECO:0007669"/>
    <property type="project" value="InterPro"/>
</dbReference>
<comment type="subcellular location">
    <subcellularLocation>
        <location evidence="7">Cell outer membrane</location>
        <topology evidence="7">Lipid-anchor</topology>
    </subcellularLocation>
    <subcellularLocation>
        <location evidence="7">Bacterial flagellum basal body</location>
    </subcellularLocation>
</comment>
<proteinExistence type="inferred from homology"/>
<keyword evidence="3 7" id="KW-0732">Signal</keyword>
<dbReference type="PANTHER" id="PTHR34933:SF1">
    <property type="entry name" value="FLAGELLAR L-RING PROTEIN"/>
    <property type="match status" value="1"/>
</dbReference>
<comment type="similarity">
    <text evidence="2 7">Belongs to the FlgH family.</text>
</comment>
<feature type="chain" id="PRO_5026711152" description="Flagellar L-ring protein" evidence="8">
    <location>
        <begin position="34"/>
        <end position="245"/>
    </location>
</feature>
<protein>
    <recommendedName>
        <fullName evidence="7">Flagellar L-ring protein</fullName>
    </recommendedName>
    <alternativeName>
        <fullName evidence="7">Basal body L-ring protein</fullName>
    </alternativeName>
</protein>
<evidence type="ECO:0000256" key="6">
    <source>
        <dbReference type="ARBA" id="ARBA00023237"/>
    </source>
</evidence>
<reference evidence="9 10" key="1">
    <citation type="submission" date="2020-02" db="EMBL/GenBank/DDBJ databases">
        <title>Comparative genomics of sulfur disproportionating microorganisms.</title>
        <authorList>
            <person name="Ward L.M."/>
            <person name="Bertran E."/>
            <person name="Johnston D.T."/>
        </authorList>
    </citation>
    <scope>NUCLEOTIDE SEQUENCE [LARGE SCALE GENOMIC DNA]</scope>
    <source>
        <strain evidence="9 10">DSM 100025</strain>
    </source>
</reference>
<comment type="subunit">
    <text evidence="7">The basal body constitutes a major portion of the flagellar organelle and consists of four rings (L,P,S, and M) mounted on a central rod.</text>
</comment>
<evidence type="ECO:0000313" key="10">
    <source>
        <dbReference type="Proteomes" id="UP000469346"/>
    </source>
</evidence>
<accession>A0A6N9TR83</accession>
<evidence type="ECO:0000313" key="9">
    <source>
        <dbReference type="EMBL" id="NDY42264.1"/>
    </source>
</evidence>
<comment type="caution">
    <text evidence="9">The sequence shown here is derived from an EMBL/GenBank/DDBJ whole genome shotgun (WGS) entry which is preliminary data.</text>
</comment>
<sequence length="245" mass="25784">MKIHKARLDMHVRYPGLLALAALLVLSAGCAGTANPVAPAALAPTRPPVYSAAPAHPAEGSLFTPDLSASLVADFRARRVGDVLTIEIEEDLKGAKNVKTQSDRKSSTDVGLTGFLGLKLDENVQPDLPGFDASKALGGSTESAFDGSGKTSRDASLTGTVSARVVQVLPDGNLMVQGARELRINNETQYLILTGVIRPKDIQPDNTVSSTRLADARIEYTGSGVLSDNQRPGWLARLVSALAPF</sequence>
<dbReference type="RefSeq" id="WP_163298408.1">
    <property type="nucleotide sequence ID" value="NZ_JAAGRR010000044.1"/>
</dbReference>
<evidence type="ECO:0000256" key="2">
    <source>
        <dbReference type="ARBA" id="ARBA00006929"/>
    </source>
</evidence>
<keyword evidence="6 7" id="KW-0998">Cell outer membrane</keyword>
<keyword evidence="9" id="KW-0282">Flagellum</keyword>
<feature type="signal peptide" evidence="8">
    <location>
        <begin position="1"/>
        <end position="33"/>
    </location>
</feature>
<dbReference type="AlphaFoldDB" id="A0A6N9TR83"/>
<evidence type="ECO:0000256" key="3">
    <source>
        <dbReference type="ARBA" id="ARBA00022729"/>
    </source>
</evidence>
<evidence type="ECO:0000256" key="5">
    <source>
        <dbReference type="ARBA" id="ARBA00023143"/>
    </source>
</evidence>
<keyword evidence="10" id="KW-1185">Reference proteome</keyword>
<keyword evidence="4 7" id="KW-0472">Membrane</keyword>
<dbReference type="InterPro" id="IPR000527">
    <property type="entry name" value="Flag_Lring"/>
</dbReference>
<dbReference type="GO" id="GO:0071973">
    <property type="term" value="P:bacterial-type flagellum-dependent cell motility"/>
    <property type="evidence" value="ECO:0007669"/>
    <property type="project" value="InterPro"/>
</dbReference>